<reference evidence="4 5" key="1">
    <citation type="submission" date="2014-06" db="EMBL/GenBank/DDBJ databases">
        <title>Whole Genome Sequences of Three Symbiotic Endozoicomonas Bacteria.</title>
        <authorList>
            <person name="Neave M.J."/>
            <person name="Apprill A."/>
            <person name="Voolstra C.R."/>
        </authorList>
    </citation>
    <scope>NUCLEOTIDE SEQUENCE [LARGE SCALE GENOMIC DNA]</scope>
    <source>
        <strain evidence="4 5">DSM 25634</strain>
    </source>
</reference>
<keyword evidence="5" id="KW-1185">Reference proteome</keyword>
<dbReference type="InterPro" id="IPR002110">
    <property type="entry name" value="Ankyrin_rpt"/>
</dbReference>
<evidence type="ECO:0000256" key="1">
    <source>
        <dbReference type="ARBA" id="ARBA00022737"/>
    </source>
</evidence>
<evidence type="ECO:0000256" key="2">
    <source>
        <dbReference type="ARBA" id="ARBA00023043"/>
    </source>
</evidence>
<dbReference type="AlphaFoldDB" id="A0A081MYS9"/>
<feature type="repeat" description="ANK" evidence="3">
    <location>
        <begin position="30"/>
        <end position="62"/>
    </location>
</feature>
<sequence length="315" mass="34598">MDAIKNNDIRAVKRIIREGVDLNKAVDPDGLYTPLQYAALIGSVDIVKLFLNSGLSANCKRLNQPKRFGPYDLRCRPKKRFLQSSCASQYYQTVIEHPPLHLAVNSGNALCVQSLINAGSNIDQVSDVGWGLNTVLCSAAASGNVEVGKIILNENDNLINFIRPPGHSALYVAFYNHNFDFFLFLLQSGANPNIENFSGQSFLHNAVVNSNFPYTFVIALIQHGAQSSTTNSNGDIPLDLAHSNNDNYLIGVLTPATICCSGSATSSKHVALPSLQEWSAHYIRIFFSFQQILQSPLPQHLIIYILGTYGRRNAS</sequence>
<dbReference type="PANTHER" id="PTHR24198">
    <property type="entry name" value="ANKYRIN REPEAT AND PROTEIN KINASE DOMAIN-CONTAINING PROTEIN"/>
    <property type="match status" value="1"/>
</dbReference>
<dbReference type="Pfam" id="PF12796">
    <property type="entry name" value="Ank_2"/>
    <property type="match status" value="2"/>
</dbReference>
<name>A0A081MYS9_9GAMM</name>
<keyword evidence="2 3" id="KW-0040">ANK repeat</keyword>
<dbReference type="EMBL" id="JOKH01000017">
    <property type="protein sequence ID" value="KEQ11352.1"/>
    <property type="molecule type" value="Genomic_DNA"/>
</dbReference>
<feature type="repeat" description="ANK" evidence="3">
    <location>
        <begin position="165"/>
        <end position="197"/>
    </location>
</feature>
<protein>
    <submittedName>
        <fullName evidence="4">Uncharacterized protein</fullName>
    </submittedName>
</protein>
<dbReference type="STRING" id="1137799.GZ78_29030"/>
<feature type="repeat" description="ANK" evidence="3">
    <location>
        <begin position="198"/>
        <end position="232"/>
    </location>
</feature>
<dbReference type="SMART" id="SM00248">
    <property type="entry name" value="ANK"/>
    <property type="match status" value="5"/>
</dbReference>
<dbReference type="eggNOG" id="COG0666">
    <property type="taxonomic scope" value="Bacteria"/>
</dbReference>
<dbReference type="Proteomes" id="UP000028073">
    <property type="component" value="Unassembled WGS sequence"/>
</dbReference>
<dbReference type="SUPFAM" id="SSF48403">
    <property type="entry name" value="Ankyrin repeat"/>
    <property type="match status" value="1"/>
</dbReference>
<accession>A0A081MYS9</accession>
<dbReference type="PANTHER" id="PTHR24198:SF165">
    <property type="entry name" value="ANKYRIN REPEAT-CONTAINING PROTEIN-RELATED"/>
    <property type="match status" value="1"/>
</dbReference>
<dbReference type="PROSITE" id="PS50297">
    <property type="entry name" value="ANK_REP_REGION"/>
    <property type="match status" value="2"/>
</dbReference>
<comment type="caution">
    <text evidence="4">The sequence shown here is derived from an EMBL/GenBank/DDBJ whole genome shotgun (WGS) entry which is preliminary data.</text>
</comment>
<dbReference type="InterPro" id="IPR036770">
    <property type="entry name" value="Ankyrin_rpt-contain_sf"/>
</dbReference>
<evidence type="ECO:0000256" key="3">
    <source>
        <dbReference type="PROSITE-ProRule" id="PRU00023"/>
    </source>
</evidence>
<dbReference type="PROSITE" id="PS50088">
    <property type="entry name" value="ANK_REPEAT"/>
    <property type="match status" value="4"/>
</dbReference>
<keyword evidence="1" id="KW-0677">Repeat</keyword>
<feature type="repeat" description="ANK" evidence="3">
    <location>
        <begin position="95"/>
        <end position="127"/>
    </location>
</feature>
<proteinExistence type="predicted"/>
<dbReference type="Gene3D" id="1.25.40.20">
    <property type="entry name" value="Ankyrin repeat-containing domain"/>
    <property type="match status" value="1"/>
</dbReference>
<gene>
    <name evidence="4" type="ORF">GZ78_29030</name>
</gene>
<evidence type="ECO:0000313" key="4">
    <source>
        <dbReference type="EMBL" id="KEQ11352.1"/>
    </source>
</evidence>
<organism evidence="4 5">
    <name type="scientific">Endozoicomonas numazuensis</name>
    <dbReference type="NCBI Taxonomy" id="1137799"/>
    <lineage>
        <taxon>Bacteria</taxon>
        <taxon>Pseudomonadati</taxon>
        <taxon>Pseudomonadota</taxon>
        <taxon>Gammaproteobacteria</taxon>
        <taxon>Oceanospirillales</taxon>
        <taxon>Endozoicomonadaceae</taxon>
        <taxon>Endozoicomonas</taxon>
    </lineage>
</organism>
<evidence type="ECO:0000313" key="5">
    <source>
        <dbReference type="Proteomes" id="UP000028073"/>
    </source>
</evidence>